<keyword evidence="2" id="KW-1185">Reference proteome</keyword>
<name>A0ABQ7LFK1_BRACM</name>
<sequence length="162" mass="18568">KSSPLSLYSLLISLISTDLPSSSYLLHSSSSSHSLSKFPLLTMTHPYQEMKDMKKHKKHYDMLGYICDAQYGIPTSCPCGGEIKTDVSPNPKYRHDFDTLPGSRYFTCKNYEAISFFDDGMHFRQPWAFGVEDEVRRLRMEVNDMAEEIAKLKRIITSTSRP</sequence>
<feature type="non-terminal residue" evidence="1">
    <location>
        <position position="1"/>
    </location>
</feature>
<dbReference type="Proteomes" id="UP000823674">
    <property type="component" value="Chromosome A09"/>
</dbReference>
<proteinExistence type="predicted"/>
<evidence type="ECO:0000313" key="1">
    <source>
        <dbReference type="EMBL" id="KAG5384710.1"/>
    </source>
</evidence>
<gene>
    <name evidence="1" type="primary">A09g511610.1_BraROA</name>
    <name evidence="1" type="ORF">IGI04_036180</name>
</gene>
<dbReference type="EMBL" id="JADBGQ010000008">
    <property type="protein sequence ID" value="KAG5384710.1"/>
    <property type="molecule type" value="Genomic_DNA"/>
</dbReference>
<organism evidence="1 2">
    <name type="scientific">Brassica rapa subsp. trilocularis</name>
    <dbReference type="NCBI Taxonomy" id="1813537"/>
    <lineage>
        <taxon>Eukaryota</taxon>
        <taxon>Viridiplantae</taxon>
        <taxon>Streptophyta</taxon>
        <taxon>Embryophyta</taxon>
        <taxon>Tracheophyta</taxon>
        <taxon>Spermatophyta</taxon>
        <taxon>Magnoliopsida</taxon>
        <taxon>eudicotyledons</taxon>
        <taxon>Gunneridae</taxon>
        <taxon>Pentapetalae</taxon>
        <taxon>rosids</taxon>
        <taxon>malvids</taxon>
        <taxon>Brassicales</taxon>
        <taxon>Brassicaceae</taxon>
        <taxon>Brassiceae</taxon>
        <taxon>Brassica</taxon>
    </lineage>
</organism>
<evidence type="ECO:0000313" key="2">
    <source>
        <dbReference type="Proteomes" id="UP000823674"/>
    </source>
</evidence>
<protein>
    <recommendedName>
        <fullName evidence="3">Zinc finger GRF-type domain-containing protein</fullName>
    </recommendedName>
</protein>
<reference evidence="1 2" key="1">
    <citation type="submission" date="2021-03" db="EMBL/GenBank/DDBJ databases">
        <authorList>
            <person name="King G.J."/>
            <person name="Bancroft I."/>
            <person name="Baten A."/>
            <person name="Bloomfield J."/>
            <person name="Borpatragohain P."/>
            <person name="He Z."/>
            <person name="Irish N."/>
            <person name="Irwin J."/>
            <person name="Liu K."/>
            <person name="Mauleon R.P."/>
            <person name="Moore J."/>
            <person name="Morris R."/>
            <person name="Ostergaard L."/>
            <person name="Wang B."/>
            <person name="Wells R."/>
        </authorList>
    </citation>
    <scope>NUCLEOTIDE SEQUENCE [LARGE SCALE GENOMIC DNA]</scope>
    <source>
        <strain evidence="1">R-o-18</strain>
        <tissue evidence="1">Leaf</tissue>
    </source>
</reference>
<comment type="caution">
    <text evidence="1">The sequence shown here is derived from an EMBL/GenBank/DDBJ whole genome shotgun (WGS) entry which is preliminary data.</text>
</comment>
<accession>A0ABQ7LFK1</accession>
<evidence type="ECO:0008006" key="3">
    <source>
        <dbReference type="Google" id="ProtNLM"/>
    </source>
</evidence>